<evidence type="ECO:0008006" key="3">
    <source>
        <dbReference type="Google" id="ProtNLM"/>
    </source>
</evidence>
<dbReference type="Proteomes" id="UP001437256">
    <property type="component" value="Unassembled WGS sequence"/>
</dbReference>
<comment type="caution">
    <text evidence="1">The sequence shown here is derived from an EMBL/GenBank/DDBJ whole genome shotgun (WGS) entry which is preliminary data.</text>
</comment>
<keyword evidence="2" id="KW-1185">Reference proteome</keyword>
<proteinExistence type="predicted"/>
<dbReference type="Gene3D" id="3.80.10.10">
    <property type="entry name" value="Ribonuclease Inhibitor"/>
    <property type="match status" value="1"/>
</dbReference>
<evidence type="ECO:0000313" key="1">
    <source>
        <dbReference type="EMBL" id="KAL0062168.1"/>
    </source>
</evidence>
<dbReference type="InterPro" id="IPR032675">
    <property type="entry name" value="LRR_dom_sf"/>
</dbReference>
<dbReference type="SUPFAM" id="SSF52047">
    <property type="entry name" value="RNI-like"/>
    <property type="match status" value="1"/>
</dbReference>
<protein>
    <recommendedName>
        <fullName evidence="3">F-box protein</fullName>
    </recommendedName>
</protein>
<gene>
    <name evidence="1" type="ORF">AAF712_011010</name>
</gene>
<evidence type="ECO:0000313" key="2">
    <source>
        <dbReference type="Proteomes" id="UP001437256"/>
    </source>
</evidence>
<sequence>MTVAKPLIDFTSHLPNEILIKIIEICVEEGQRCLDQDEISRESDEGWNGLQSQTALQLERCQDQLLTVFWNGWSMPKNDNKALGLTCAKSAQWRRADLSGYPSSFFDLSAHEMTFPELTSLCLYFNEDIEGGKPQIRIPDSLRNARKLHELTLSAHCDAFRHLSALPWAQITHFTAEYLDESPDWRETFDNCTLYDTLPRLTNVQHCSLEVHQDMATFSGSPIILPLLHTLILTPGDVTLDASLQVFGALTLPALRKLQIHCNFLGPYGLFRFLDRSQCQLEEFGFDHGCINPESTRATLLGHKRLQSIRALKIPGGADGHLACWISVRALQYPLPGDETTQSVVLPNLVSLTFTKALFDNGEEVNALMDMLSSCRNIDHLPSTVARLQELTIQGEKLFALENEGDQVRFEKLCGDGLVFRNVRGN</sequence>
<dbReference type="EMBL" id="JBBXMP010000113">
    <property type="protein sequence ID" value="KAL0062168.1"/>
    <property type="molecule type" value="Genomic_DNA"/>
</dbReference>
<organism evidence="1 2">
    <name type="scientific">Marasmius tenuissimus</name>
    <dbReference type="NCBI Taxonomy" id="585030"/>
    <lineage>
        <taxon>Eukaryota</taxon>
        <taxon>Fungi</taxon>
        <taxon>Dikarya</taxon>
        <taxon>Basidiomycota</taxon>
        <taxon>Agaricomycotina</taxon>
        <taxon>Agaricomycetes</taxon>
        <taxon>Agaricomycetidae</taxon>
        <taxon>Agaricales</taxon>
        <taxon>Marasmiineae</taxon>
        <taxon>Marasmiaceae</taxon>
        <taxon>Marasmius</taxon>
    </lineage>
</organism>
<accession>A0ABR2ZLB4</accession>
<reference evidence="1 2" key="1">
    <citation type="submission" date="2024-05" db="EMBL/GenBank/DDBJ databases">
        <title>A draft genome resource for the thread blight pathogen Marasmius tenuissimus strain MS-2.</title>
        <authorList>
            <person name="Yulfo-Soto G.E."/>
            <person name="Baruah I.K."/>
            <person name="Amoako-Attah I."/>
            <person name="Bukari Y."/>
            <person name="Meinhardt L.W."/>
            <person name="Bailey B.A."/>
            <person name="Cohen S.P."/>
        </authorList>
    </citation>
    <scope>NUCLEOTIDE SEQUENCE [LARGE SCALE GENOMIC DNA]</scope>
    <source>
        <strain evidence="1 2">MS-2</strain>
    </source>
</reference>
<name>A0ABR2ZLB4_9AGAR</name>